<evidence type="ECO:0000259" key="1">
    <source>
        <dbReference type="Pfam" id="PF01266"/>
    </source>
</evidence>
<dbReference type="AlphaFoldDB" id="A0A2H3JPX4"/>
<dbReference type="EMBL" id="KB468113">
    <property type="protein sequence ID" value="PCH40849.1"/>
    <property type="molecule type" value="Genomic_DNA"/>
</dbReference>
<evidence type="ECO:0000313" key="3">
    <source>
        <dbReference type="Proteomes" id="UP000218811"/>
    </source>
</evidence>
<dbReference type="GO" id="GO:0005829">
    <property type="term" value="C:cytosol"/>
    <property type="evidence" value="ECO:0007669"/>
    <property type="project" value="GOC"/>
</dbReference>
<gene>
    <name evidence="2" type="ORF">WOLCODRAFT_99417</name>
</gene>
<dbReference type="PANTHER" id="PTHR13847">
    <property type="entry name" value="SARCOSINE DEHYDROGENASE-RELATED"/>
    <property type="match status" value="1"/>
</dbReference>
<dbReference type="STRING" id="742152.A0A2H3JPX4"/>
<feature type="domain" description="FAD dependent oxidoreductase" evidence="1">
    <location>
        <begin position="4"/>
        <end position="415"/>
    </location>
</feature>
<proteinExistence type="predicted"/>
<dbReference type="InterPro" id="IPR036188">
    <property type="entry name" value="FAD/NAD-bd_sf"/>
</dbReference>
<dbReference type="OrthoDB" id="498204at2759"/>
<dbReference type="GO" id="GO:0005770">
    <property type="term" value="C:late endosome"/>
    <property type="evidence" value="ECO:0007669"/>
    <property type="project" value="TreeGrafter"/>
</dbReference>
<organism evidence="2 3">
    <name type="scientific">Wolfiporia cocos (strain MD-104)</name>
    <name type="common">Brown rot fungus</name>
    <dbReference type="NCBI Taxonomy" id="742152"/>
    <lineage>
        <taxon>Eukaryota</taxon>
        <taxon>Fungi</taxon>
        <taxon>Dikarya</taxon>
        <taxon>Basidiomycota</taxon>
        <taxon>Agaricomycotina</taxon>
        <taxon>Agaricomycetes</taxon>
        <taxon>Polyporales</taxon>
        <taxon>Phaeolaceae</taxon>
        <taxon>Wolfiporia</taxon>
    </lineage>
</organism>
<dbReference type="GO" id="GO:0042147">
    <property type="term" value="P:retrograde transport, endosome to Golgi"/>
    <property type="evidence" value="ECO:0007669"/>
    <property type="project" value="TreeGrafter"/>
</dbReference>
<protein>
    <submittedName>
        <fullName evidence="2">FAD dependent oxidoreductase</fullName>
    </submittedName>
</protein>
<keyword evidence="3" id="KW-1185">Reference proteome</keyword>
<dbReference type="Gene3D" id="3.30.9.10">
    <property type="entry name" value="D-Amino Acid Oxidase, subunit A, domain 2"/>
    <property type="match status" value="1"/>
</dbReference>
<dbReference type="InterPro" id="IPR006076">
    <property type="entry name" value="FAD-dep_OxRdtase"/>
</dbReference>
<dbReference type="Proteomes" id="UP000218811">
    <property type="component" value="Unassembled WGS sequence"/>
</dbReference>
<reference evidence="2 3" key="1">
    <citation type="journal article" date="2012" name="Science">
        <title>The Paleozoic origin of enzymatic lignin decomposition reconstructed from 31 fungal genomes.</title>
        <authorList>
            <person name="Floudas D."/>
            <person name="Binder M."/>
            <person name="Riley R."/>
            <person name="Barry K."/>
            <person name="Blanchette R.A."/>
            <person name="Henrissat B."/>
            <person name="Martinez A.T."/>
            <person name="Otillar R."/>
            <person name="Spatafora J.W."/>
            <person name="Yadav J.S."/>
            <person name="Aerts A."/>
            <person name="Benoit I."/>
            <person name="Boyd A."/>
            <person name="Carlson A."/>
            <person name="Copeland A."/>
            <person name="Coutinho P.M."/>
            <person name="de Vries R.P."/>
            <person name="Ferreira P."/>
            <person name="Findley K."/>
            <person name="Foster B."/>
            <person name="Gaskell J."/>
            <person name="Glotzer D."/>
            <person name="Gorecki P."/>
            <person name="Heitman J."/>
            <person name="Hesse C."/>
            <person name="Hori C."/>
            <person name="Igarashi K."/>
            <person name="Jurgens J.A."/>
            <person name="Kallen N."/>
            <person name="Kersten P."/>
            <person name="Kohler A."/>
            <person name="Kuees U."/>
            <person name="Kumar T.K.A."/>
            <person name="Kuo A."/>
            <person name="LaButti K."/>
            <person name="Larrondo L.F."/>
            <person name="Lindquist E."/>
            <person name="Ling A."/>
            <person name="Lombard V."/>
            <person name="Lucas S."/>
            <person name="Lundell T."/>
            <person name="Martin R."/>
            <person name="McLaughlin D.J."/>
            <person name="Morgenstern I."/>
            <person name="Morin E."/>
            <person name="Murat C."/>
            <person name="Nagy L.G."/>
            <person name="Nolan M."/>
            <person name="Ohm R.A."/>
            <person name="Patyshakuliyeva A."/>
            <person name="Rokas A."/>
            <person name="Ruiz-Duenas F.J."/>
            <person name="Sabat G."/>
            <person name="Salamov A."/>
            <person name="Samejima M."/>
            <person name="Schmutz J."/>
            <person name="Slot J.C."/>
            <person name="St John F."/>
            <person name="Stenlid J."/>
            <person name="Sun H."/>
            <person name="Sun S."/>
            <person name="Syed K."/>
            <person name="Tsang A."/>
            <person name="Wiebenga A."/>
            <person name="Young D."/>
            <person name="Pisabarro A."/>
            <person name="Eastwood D.C."/>
            <person name="Martin F."/>
            <person name="Cullen D."/>
            <person name="Grigoriev I.V."/>
            <person name="Hibbett D.S."/>
        </authorList>
    </citation>
    <scope>NUCLEOTIDE SEQUENCE [LARGE SCALE GENOMIC DNA]</scope>
    <source>
        <strain evidence="2 3">MD-104</strain>
    </source>
</reference>
<accession>A0A2H3JPX4</accession>
<sequence>MPHTVILGGGIIGLSAAYYLAKLSKEAESQGGTAARTIHIVEPCPELFASASGKAGGFIARDWFNPAVAPLGALSFDLHRTLAEAHAGSARWGWSESVSYSLDRNSSLASGSVTPSNELEPEQTESEVDLDAEQARLELPYWLQTPPHAAQAISDRKTTGQLNPHQLCEFLLEECIDMGVRLHHPARASRLSRADANDPNSQTMIALNLLATTSTGREIRTGTLDIPCDSLIIAAGCWTPEVFRTLFPNAARTPAIQNLAGYSVTLRSKHWAPRPPAHTQAPRPCHAIFTSDPSGYSPELYSRAGGDLWLGGVNSAALPLPARAMDARADPAAVARMLAVGRELCGDDVEVLESGLCFRPVAPSGKPTVARVEPRELGAGIAPPAVAGGGVYLAVGHGPWGISLCLGTGLVVSEMILQRPTSTDVSGLAKW</sequence>
<dbReference type="OMA" id="GPWTPQV"/>
<dbReference type="SUPFAM" id="SSF51971">
    <property type="entry name" value="Nucleotide-binding domain"/>
    <property type="match status" value="1"/>
</dbReference>
<dbReference type="Pfam" id="PF01266">
    <property type="entry name" value="DAO"/>
    <property type="match status" value="1"/>
</dbReference>
<dbReference type="Gene3D" id="3.50.50.60">
    <property type="entry name" value="FAD/NAD(P)-binding domain"/>
    <property type="match status" value="1"/>
</dbReference>
<evidence type="ECO:0000313" key="2">
    <source>
        <dbReference type="EMBL" id="PCH40849.1"/>
    </source>
</evidence>
<name>A0A2H3JPX4_WOLCO</name>
<dbReference type="PANTHER" id="PTHR13847:SF185">
    <property type="entry name" value="FAD DEPENDENT OXIDOREDUCTASE SUPERFAMILY (AFU_ORTHOLOGUE AFUA_3G02360)"/>
    <property type="match status" value="1"/>
</dbReference>